<evidence type="ECO:0000313" key="7">
    <source>
        <dbReference type="Proteomes" id="UP000294155"/>
    </source>
</evidence>
<dbReference type="CDD" id="cd08916">
    <property type="entry name" value="TrHb3_P"/>
    <property type="match status" value="1"/>
</dbReference>
<dbReference type="InterPro" id="IPR009050">
    <property type="entry name" value="Globin-like_sf"/>
</dbReference>
<evidence type="ECO:0000256" key="3">
    <source>
        <dbReference type="ARBA" id="ARBA00022723"/>
    </source>
</evidence>
<evidence type="ECO:0000313" key="6">
    <source>
        <dbReference type="EMBL" id="RYU75463.1"/>
    </source>
</evidence>
<dbReference type="RefSeq" id="WP_129923061.1">
    <property type="nucleotide sequence ID" value="NZ_SEWE01000070.1"/>
</dbReference>
<keyword evidence="7" id="KW-1185">Reference proteome</keyword>
<dbReference type="Pfam" id="PF01152">
    <property type="entry name" value="Bac_globin"/>
    <property type="match status" value="1"/>
</dbReference>
<evidence type="ECO:0000256" key="1">
    <source>
        <dbReference type="ARBA" id="ARBA00022448"/>
    </source>
</evidence>
<feature type="binding site" description="distal binding residue" evidence="5">
    <location>
        <position position="43"/>
    </location>
    <ligand>
        <name>heme</name>
        <dbReference type="ChEBI" id="CHEBI:30413"/>
    </ligand>
    <ligandPart>
        <name>Fe</name>
        <dbReference type="ChEBI" id="CHEBI:18248"/>
    </ligandPart>
</feature>
<sequence length="126" mass="14355">MLPDLTTEEDIRCLVDSFYNRVDQDELLGPVFNGFAHVNWASHLPAMYDFWSSVLFGTSRYKGRPFPKHIPLPIGAAHFQRWLQLFNQTVDAHFSGPTATDAKARALSIATLFEHRLSHRSSLNIL</sequence>
<dbReference type="Gene3D" id="1.10.490.10">
    <property type="entry name" value="Globins"/>
    <property type="match status" value="1"/>
</dbReference>
<dbReference type="EMBL" id="SEWE01000070">
    <property type="protein sequence ID" value="RYU75463.1"/>
    <property type="molecule type" value="Genomic_DNA"/>
</dbReference>
<name>A0A4Q5L6I9_9BACT</name>
<dbReference type="SUPFAM" id="SSF46458">
    <property type="entry name" value="Globin-like"/>
    <property type="match status" value="1"/>
</dbReference>
<evidence type="ECO:0000256" key="2">
    <source>
        <dbReference type="ARBA" id="ARBA00022617"/>
    </source>
</evidence>
<organism evidence="6 7">
    <name type="scientific">Hymenobacter persicinus</name>
    <dbReference type="NCBI Taxonomy" id="2025506"/>
    <lineage>
        <taxon>Bacteria</taxon>
        <taxon>Pseudomonadati</taxon>
        <taxon>Bacteroidota</taxon>
        <taxon>Cytophagia</taxon>
        <taxon>Cytophagales</taxon>
        <taxon>Hymenobacteraceae</taxon>
        <taxon>Hymenobacter</taxon>
    </lineage>
</organism>
<dbReference type="GO" id="GO:0019825">
    <property type="term" value="F:oxygen binding"/>
    <property type="evidence" value="ECO:0007669"/>
    <property type="project" value="InterPro"/>
</dbReference>
<keyword evidence="4 5" id="KW-0408">Iron</keyword>
<dbReference type="GO" id="GO:0046872">
    <property type="term" value="F:metal ion binding"/>
    <property type="evidence" value="ECO:0007669"/>
    <property type="project" value="UniProtKB-KW"/>
</dbReference>
<dbReference type="AlphaFoldDB" id="A0A4Q5L6I9"/>
<gene>
    <name evidence="6" type="ORF">EWM57_19920</name>
</gene>
<dbReference type="Proteomes" id="UP000294155">
    <property type="component" value="Unassembled WGS sequence"/>
</dbReference>
<evidence type="ECO:0000256" key="5">
    <source>
        <dbReference type="PIRSR" id="PIRSR601486-1"/>
    </source>
</evidence>
<keyword evidence="1" id="KW-0813">Transport</keyword>
<comment type="caution">
    <text evidence="6">The sequence shown here is derived from an EMBL/GenBank/DDBJ whole genome shotgun (WGS) entry which is preliminary data.</text>
</comment>
<protein>
    <submittedName>
        <fullName evidence="6">Group III truncated hemoglobin</fullName>
    </submittedName>
</protein>
<keyword evidence="3 5" id="KW-0479">Metal-binding</keyword>
<accession>A0A4Q5L6I9</accession>
<evidence type="ECO:0000256" key="4">
    <source>
        <dbReference type="ARBA" id="ARBA00023004"/>
    </source>
</evidence>
<dbReference type="InterPro" id="IPR001486">
    <property type="entry name" value="Hemoglobin_trunc"/>
</dbReference>
<keyword evidence="2 5" id="KW-0349">Heme</keyword>
<dbReference type="InterPro" id="IPR012292">
    <property type="entry name" value="Globin/Proto"/>
</dbReference>
<dbReference type="OrthoDB" id="25954at2"/>
<proteinExistence type="predicted"/>
<reference evidence="6 7" key="1">
    <citation type="submission" date="2019-02" db="EMBL/GenBank/DDBJ databases">
        <title>Bacterial novel species isolated from soil.</title>
        <authorList>
            <person name="Jung H.-Y."/>
        </authorList>
    </citation>
    <scope>NUCLEOTIDE SEQUENCE [LARGE SCALE GENOMIC DNA]</scope>
    <source>
        <strain evidence="6 7">1-3-3-3</strain>
    </source>
</reference>
<dbReference type="GO" id="GO:0020037">
    <property type="term" value="F:heme binding"/>
    <property type="evidence" value="ECO:0007669"/>
    <property type="project" value="InterPro"/>
</dbReference>